<accession>A0A7W8FST9</accession>
<dbReference type="Proteomes" id="UP000525923">
    <property type="component" value="Unassembled WGS sequence"/>
</dbReference>
<evidence type="ECO:0000313" key="2">
    <source>
        <dbReference type="Proteomes" id="UP000525923"/>
    </source>
</evidence>
<evidence type="ECO:0000313" key="1">
    <source>
        <dbReference type="EMBL" id="MBB5179366.1"/>
    </source>
</evidence>
<organism evidence="1 2">
    <name type="scientific">Planococcus koreensis</name>
    <dbReference type="NCBI Taxonomy" id="112331"/>
    <lineage>
        <taxon>Bacteria</taxon>
        <taxon>Bacillati</taxon>
        <taxon>Bacillota</taxon>
        <taxon>Bacilli</taxon>
        <taxon>Bacillales</taxon>
        <taxon>Caryophanaceae</taxon>
        <taxon>Planococcus</taxon>
    </lineage>
</organism>
<dbReference type="RefSeq" id="WP_135501708.1">
    <property type="nucleotide sequence ID" value="NZ_CP181055.1"/>
</dbReference>
<sequence>MAQNIVQILQDKGIDVPEHHEEMLVNQWAVFEKMRATVDQESLADYDIGLTHVPGGDGK</sequence>
<comment type="caution">
    <text evidence="1">The sequence shown here is derived from an EMBL/GenBank/DDBJ whole genome shotgun (WGS) entry which is preliminary data.</text>
</comment>
<reference evidence="1 2" key="1">
    <citation type="submission" date="2020-08" db="EMBL/GenBank/DDBJ databases">
        <title>Genomic Encyclopedia of Type Strains, Phase IV (KMG-IV): sequencing the most valuable type-strain genomes for metagenomic binning, comparative biology and taxonomic classification.</title>
        <authorList>
            <person name="Goeker M."/>
        </authorList>
    </citation>
    <scope>NUCLEOTIDE SEQUENCE [LARGE SCALE GENOMIC DNA]</scope>
    <source>
        <strain evidence="1 2">DSM 15895</strain>
    </source>
</reference>
<dbReference type="EMBL" id="JACHHE010000002">
    <property type="protein sequence ID" value="MBB5179366.1"/>
    <property type="molecule type" value="Genomic_DNA"/>
</dbReference>
<dbReference type="OrthoDB" id="6711169at2"/>
<dbReference type="AlphaFoldDB" id="A0A7W8FST9"/>
<protein>
    <submittedName>
        <fullName evidence="1">Uncharacterized protein</fullName>
    </submittedName>
</protein>
<keyword evidence="2" id="KW-1185">Reference proteome</keyword>
<name>A0A7W8FST9_9BACL</name>
<proteinExistence type="predicted"/>
<gene>
    <name evidence="1" type="ORF">HNQ44_000790</name>
</gene>